<dbReference type="PROSITE" id="PS51318">
    <property type="entry name" value="TAT"/>
    <property type="match status" value="1"/>
</dbReference>
<organism evidence="2 3">
    <name type="scientific">Allobranchiibius huperziae</name>
    <dbReference type="NCBI Taxonomy" id="1874116"/>
    <lineage>
        <taxon>Bacteria</taxon>
        <taxon>Bacillati</taxon>
        <taxon>Actinomycetota</taxon>
        <taxon>Actinomycetes</taxon>
        <taxon>Micrococcales</taxon>
        <taxon>Dermacoccaceae</taxon>
        <taxon>Allobranchiibius</taxon>
    </lineage>
</organism>
<dbReference type="InterPro" id="IPR006059">
    <property type="entry name" value="SBP"/>
</dbReference>
<dbReference type="Gene3D" id="3.40.190.10">
    <property type="entry name" value="Periplasmic binding protein-like II"/>
    <property type="match status" value="1"/>
</dbReference>
<feature type="region of interest" description="Disordered" evidence="1">
    <location>
        <begin position="29"/>
        <end position="51"/>
    </location>
</feature>
<dbReference type="PANTHER" id="PTHR43649:SF30">
    <property type="entry name" value="ABC TRANSPORTER SUBSTRATE-BINDING PROTEIN"/>
    <property type="match status" value="1"/>
</dbReference>
<dbReference type="SUPFAM" id="SSF53850">
    <property type="entry name" value="Periplasmic binding protein-like II"/>
    <property type="match status" value="1"/>
</dbReference>
<name>A0A853DID0_9MICO</name>
<dbReference type="PANTHER" id="PTHR43649">
    <property type="entry name" value="ARABINOSE-BINDING PROTEIN-RELATED"/>
    <property type="match status" value="1"/>
</dbReference>
<dbReference type="CDD" id="cd14748">
    <property type="entry name" value="PBP2_UgpB"/>
    <property type="match status" value="1"/>
</dbReference>
<evidence type="ECO:0000313" key="3">
    <source>
        <dbReference type="Proteomes" id="UP000571817"/>
    </source>
</evidence>
<evidence type="ECO:0000256" key="1">
    <source>
        <dbReference type="SAM" id="MobiDB-lite"/>
    </source>
</evidence>
<proteinExistence type="predicted"/>
<dbReference type="Pfam" id="PF13416">
    <property type="entry name" value="SBP_bac_8"/>
    <property type="match status" value="1"/>
</dbReference>
<dbReference type="AlphaFoldDB" id="A0A853DID0"/>
<dbReference type="RefSeq" id="WP_179480968.1">
    <property type="nucleotide sequence ID" value="NZ_JACCFW010000001.1"/>
</dbReference>
<dbReference type="InterPro" id="IPR050490">
    <property type="entry name" value="Bact_solute-bd_prot1"/>
</dbReference>
<comment type="caution">
    <text evidence="2">The sequence shown here is derived from an EMBL/GenBank/DDBJ whole genome shotgun (WGS) entry which is preliminary data.</text>
</comment>
<dbReference type="InterPro" id="IPR006311">
    <property type="entry name" value="TAT_signal"/>
</dbReference>
<dbReference type="PROSITE" id="PS51257">
    <property type="entry name" value="PROKAR_LIPOPROTEIN"/>
    <property type="match status" value="1"/>
</dbReference>
<protein>
    <submittedName>
        <fullName evidence="2">sn-glycerol 3-phosphate transport system substrate-binding protein</fullName>
    </submittedName>
</protein>
<dbReference type="Proteomes" id="UP000571817">
    <property type="component" value="Unassembled WGS sequence"/>
</dbReference>
<reference evidence="2 3" key="1">
    <citation type="submission" date="2020-07" db="EMBL/GenBank/DDBJ databases">
        <title>Sequencing the genomes of 1000 actinobacteria strains.</title>
        <authorList>
            <person name="Klenk H.-P."/>
        </authorList>
    </citation>
    <scope>NUCLEOTIDE SEQUENCE [LARGE SCALE GENOMIC DNA]</scope>
    <source>
        <strain evidence="2 3">DSM 29531</strain>
    </source>
</reference>
<accession>A0A853DID0</accession>
<sequence>MTDMTRRGLLTAAGGIAVAGGLAACAGTGSSTSTNSGSGGGGGSSNQIEFWSNHPAMSKPTEQKLIAQFEKKYPSLKVKLVDAGKNYEEVGQKFNAALGGGNQPDVVVVSDVTWFNFALNKRLADIAALLSANGLSSSDYVDSLYADYNFQGSEHYALPYARSTPLFYYNKDVWKKAGLPDRGPKDWDEFTSWCPALQTALGSGKSPIILDDGSDYLDWTFQCIAWSYGGGYSDKWTPTFSEAGTVKAGQVLQGWAKKKYLKTSADSQSDFSAGLGAVLLESTGDISGIQKDGKFELGVAFVPAPNGIKTCPTGGAGLAIPQGISDARKKNAIKFIEFMTNAQSTITFSQATGYMPVRKSALNDSAEKAYLAKNPEYALAVTQLPKTRPQAYARVFVPGGGARIGQALDKIVAGADVTSTFKALDASTTAAYNTQVKPLLKA</sequence>
<keyword evidence="3" id="KW-1185">Reference proteome</keyword>
<dbReference type="EMBL" id="JACCFW010000001">
    <property type="protein sequence ID" value="NYJ74794.1"/>
    <property type="molecule type" value="Genomic_DNA"/>
</dbReference>
<gene>
    <name evidence="2" type="ORF">HNR15_001757</name>
</gene>
<evidence type="ECO:0000313" key="2">
    <source>
        <dbReference type="EMBL" id="NYJ74794.1"/>
    </source>
</evidence>